<reference evidence="3" key="1">
    <citation type="submission" date="2020-11" db="EMBL/GenBank/DDBJ databases">
        <authorList>
            <person name="Whitehead M."/>
        </authorList>
    </citation>
    <scope>NUCLEOTIDE SEQUENCE</scope>
    <source>
        <strain evidence="3">EGII</strain>
    </source>
</reference>
<evidence type="ECO:0000256" key="2">
    <source>
        <dbReference type="SAM" id="SignalP"/>
    </source>
</evidence>
<feature type="signal peptide" evidence="2">
    <location>
        <begin position="1"/>
        <end position="19"/>
    </location>
</feature>
<evidence type="ECO:0000313" key="4">
    <source>
        <dbReference type="Proteomes" id="UP000606786"/>
    </source>
</evidence>
<organism evidence="3 4">
    <name type="scientific">Ceratitis capitata</name>
    <name type="common">Mediterranean fruit fly</name>
    <name type="synonym">Tephritis capitata</name>
    <dbReference type="NCBI Taxonomy" id="7213"/>
    <lineage>
        <taxon>Eukaryota</taxon>
        <taxon>Metazoa</taxon>
        <taxon>Ecdysozoa</taxon>
        <taxon>Arthropoda</taxon>
        <taxon>Hexapoda</taxon>
        <taxon>Insecta</taxon>
        <taxon>Pterygota</taxon>
        <taxon>Neoptera</taxon>
        <taxon>Endopterygota</taxon>
        <taxon>Diptera</taxon>
        <taxon>Brachycera</taxon>
        <taxon>Muscomorpha</taxon>
        <taxon>Tephritoidea</taxon>
        <taxon>Tephritidae</taxon>
        <taxon>Ceratitis</taxon>
        <taxon>Ceratitis</taxon>
    </lineage>
</organism>
<keyword evidence="2" id="KW-0732">Signal</keyword>
<protein>
    <submittedName>
        <fullName evidence="3">(Mediterranean fruit fly) hypothetical protein</fullName>
    </submittedName>
</protein>
<name>A0A811UDC0_CERCA</name>
<evidence type="ECO:0000313" key="3">
    <source>
        <dbReference type="EMBL" id="CAD6996811.1"/>
    </source>
</evidence>
<proteinExistence type="predicted"/>
<accession>A0A811UDC0</accession>
<comment type="caution">
    <text evidence="3">The sequence shown here is derived from an EMBL/GenBank/DDBJ whole genome shotgun (WGS) entry which is preliminary data.</text>
</comment>
<dbReference type="AlphaFoldDB" id="A0A811UDC0"/>
<dbReference type="EMBL" id="CAJHJT010000012">
    <property type="protein sequence ID" value="CAD6996811.1"/>
    <property type="molecule type" value="Genomic_DNA"/>
</dbReference>
<feature type="chain" id="PRO_5032806191" evidence="2">
    <location>
        <begin position="20"/>
        <end position="84"/>
    </location>
</feature>
<keyword evidence="4" id="KW-1185">Reference proteome</keyword>
<feature type="region of interest" description="Disordered" evidence="1">
    <location>
        <begin position="19"/>
        <end position="70"/>
    </location>
</feature>
<evidence type="ECO:0000256" key="1">
    <source>
        <dbReference type="SAM" id="MobiDB-lite"/>
    </source>
</evidence>
<gene>
    <name evidence="3" type="ORF">CCAP1982_LOCUS5484</name>
</gene>
<sequence length="84" mass="9432">MKTFIILFVIALAVVLIDGRKERNGRGPPEDKEELGRKEKPKDNGRQGRGPAEPHPSKKDGGKKAHRMHLAQEFLLGRTQHLTV</sequence>
<dbReference type="Proteomes" id="UP000606786">
    <property type="component" value="Unassembled WGS sequence"/>
</dbReference>
<feature type="compositionally biased region" description="Basic and acidic residues" evidence="1">
    <location>
        <begin position="19"/>
        <end position="46"/>
    </location>
</feature>